<organism evidence="3 4">
    <name type="scientific">Vibrio crassostreae</name>
    <dbReference type="NCBI Taxonomy" id="246167"/>
    <lineage>
        <taxon>Bacteria</taxon>
        <taxon>Pseudomonadati</taxon>
        <taxon>Pseudomonadota</taxon>
        <taxon>Gammaproteobacteria</taxon>
        <taxon>Vibrionales</taxon>
        <taxon>Vibrionaceae</taxon>
        <taxon>Vibrio</taxon>
    </lineage>
</organism>
<name>A0A822N5G6_9VIBR</name>
<protein>
    <submittedName>
        <fullName evidence="3">Uncharacterized protein</fullName>
    </submittedName>
</protein>
<evidence type="ECO:0000256" key="1">
    <source>
        <dbReference type="SAM" id="Coils"/>
    </source>
</evidence>
<feature type="coiled-coil region" evidence="1">
    <location>
        <begin position="27"/>
        <end position="75"/>
    </location>
</feature>
<accession>A0A822N5G6</accession>
<keyword evidence="2" id="KW-0472">Membrane</keyword>
<comment type="caution">
    <text evidence="3">The sequence shown here is derived from an EMBL/GenBank/DDBJ whole genome shotgun (WGS) entry which is preliminary data.</text>
</comment>
<evidence type="ECO:0000256" key="2">
    <source>
        <dbReference type="SAM" id="Phobius"/>
    </source>
</evidence>
<dbReference type="Proteomes" id="UP000049495">
    <property type="component" value="Unassembled WGS sequence"/>
</dbReference>
<reference evidence="4" key="1">
    <citation type="submission" date="2014-06" db="EMBL/GenBank/DDBJ databases">
        <authorList>
            <person name="Le Roux Frederique"/>
        </authorList>
    </citation>
    <scope>NUCLEOTIDE SEQUENCE [LARGE SCALE GENOMIC DNA]</scope>
    <source>
        <strain evidence="4">J5-5</strain>
    </source>
</reference>
<sequence>MLGICSSIKIYIYIGLAVLFSCLSYSLYQKEQELSGYQVQVSQLEANNSILKGNLDSMHNTLESLQLQYDNYRDLHSTADSEVAELHKKNRKLDKKNTSFGKEIIKIKKELNIAEAKLLEYQIPDSIIDAYNANGMYNAQVTSP</sequence>
<dbReference type="EMBL" id="CCJV01000151">
    <property type="protein sequence ID" value="CDT70610.1"/>
    <property type="molecule type" value="Genomic_DNA"/>
</dbReference>
<dbReference type="AlphaFoldDB" id="A0A822N5G6"/>
<evidence type="ECO:0000313" key="4">
    <source>
        <dbReference type="Proteomes" id="UP000049495"/>
    </source>
</evidence>
<dbReference type="SUPFAM" id="SSF57997">
    <property type="entry name" value="Tropomyosin"/>
    <property type="match status" value="1"/>
</dbReference>
<proteinExistence type="predicted"/>
<dbReference type="RefSeq" id="WP_017084678.1">
    <property type="nucleotide sequence ID" value="NZ_CCJV01000151.1"/>
</dbReference>
<evidence type="ECO:0000313" key="3">
    <source>
        <dbReference type="EMBL" id="CDT70610.1"/>
    </source>
</evidence>
<keyword evidence="2" id="KW-1133">Transmembrane helix</keyword>
<keyword evidence="2" id="KW-0812">Transmembrane</keyword>
<feature type="transmembrane region" description="Helical" evidence="2">
    <location>
        <begin position="10"/>
        <end position="28"/>
    </location>
</feature>
<dbReference type="Gene3D" id="1.20.5.1160">
    <property type="entry name" value="Vasodilator-stimulated phosphoprotein"/>
    <property type="match status" value="1"/>
</dbReference>
<gene>
    <name evidence="3" type="ORF">VCR5J5_860001</name>
</gene>
<keyword evidence="1" id="KW-0175">Coiled coil</keyword>